<dbReference type="AlphaFoldDB" id="A0A1M7ULH0"/>
<accession>A0A1M7ULH0</accession>
<gene>
    <name evidence="3" type="ORF">SAMN05444170_5653</name>
</gene>
<organism evidence="3 4">
    <name type="scientific">Bradyrhizobium erythrophlei</name>
    <dbReference type="NCBI Taxonomy" id="1437360"/>
    <lineage>
        <taxon>Bacteria</taxon>
        <taxon>Pseudomonadati</taxon>
        <taxon>Pseudomonadota</taxon>
        <taxon>Alphaproteobacteria</taxon>
        <taxon>Hyphomicrobiales</taxon>
        <taxon>Nitrobacteraceae</taxon>
        <taxon>Bradyrhizobium</taxon>
    </lineage>
</organism>
<dbReference type="InterPro" id="IPR058098">
    <property type="entry name" value="BRANT-like"/>
</dbReference>
<protein>
    <recommendedName>
        <fullName evidence="5">Acid shock protein</fullName>
    </recommendedName>
</protein>
<evidence type="ECO:0000313" key="4">
    <source>
        <dbReference type="Proteomes" id="UP000184096"/>
    </source>
</evidence>
<dbReference type="Proteomes" id="UP000184096">
    <property type="component" value="Chromosome I"/>
</dbReference>
<name>A0A1M7ULH0_9BRAD</name>
<evidence type="ECO:0000256" key="2">
    <source>
        <dbReference type="SAM" id="SignalP"/>
    </source>
</evidence>
<sequence length="95" mass="10298">MLKTISAALLAVSVLAAPAIAASTAQAPATKSATVTPVKKNPLNANAKMGRGHHHMRHHKHHRVHKMHRSHKVAVKLHKTQKFSAKHVSHPAKRG</sequence>
<feature type="compositionally biased region" description="Low complexity" evidence="1">
    <location>
        <begin position="23"/>
        <end position="34"/>
    </location>
</feature>
<evidence type="ECO:0000313" key="3">
    <source>
        <dbReference type="EMBL" id="SHN83819.1"/>
    </source>
</evidence>
<feature type="compositionally biased region" description="Basic residues" evidence="1">
    <location>
        <begin position="50"/>
        <end position="72"/>
    </location>
</feature>
<feature type="region of interest" description="Disordered" evidence="1">
    <location>
        <begin position="23"/>
        <end position="72"/>
    </location>
</feature>
<keyword evidence="2" id="KW-0732">Signal</keyword>
<dbReference type="RefSeq" id="WP_072822907.1">
    <property type="nucleotide sequence ID" value="NZ_LT670849.1"/>
</dbReference>
<feature type="signal peptide" evidence="2">
    <location>
        <begin position="1"/>
        <end position="21"/>
    </location>
</feature>
<dbReference type="NCBIfam" id="NF047414">
    <property type="entry name" value="BRANT_His_rich"/>
    <property type="match status" value="1"/>
</dbReference>
<dbReference type="EMBL" id="LT670849">
    <property type="protein sequence ID" value="SHN83819.1"/>
    <property type="molecule type" value="Genomic_DNA"/>
</dbReference>
<feature type="chain" id="PRO_5012252455" description="Acid shock protein" evidence="2">
    <location>
        <begin position="22"/>
        <end position="95"/>
    </location>
</feature>
<proteinExistence type="predicted"/>
<evidence type="ECO:0008006" key="5">
    <source>
        <dbReference type="Google" id="ProtNLM"/>
    </source>
</evidence>
<reference evidence="4" key="1">
    <citation type="submission" date="2016-11" db="EMBL/GenBank/DDBJ databases">
        <authorList>
            <person name="Varghese N."/>
            <person name="Submissions S."/>
        </authorList>
    </citation>
    <scope>NUCLEOTIDE SEQUENCE [LARGE SCALE GENOMIC DNA]</scope>
    <source>
        <strain evidence="4">GAS401</strain>
    </source>
</reference>
<evidence type="ECO:0000256" key="1">
    <source>
        <dbReference type="SAM" id="MobiDB-lite"/>
    </source>
</evidence>
<keyword evidence="4" id="KW-1185">Reference proteome</keyword>